<dbReference type="Proteomes" id="UP000005408">
    <property type="component" value="Unassembled WGS sequence"/>
</dbReference>
<evidence type="ECO:0000313" key="3">
    <source>
        <dbReference type="Proteomes" id="UP000005408"/>
    </source>
</evidence>
<protein>
    <submittedName>
        <fullName evidence="2">Uncharacterized protein</fullName>
    </submittedName>
</protein>
<dbReference type="AlphaFoldDB" id="A0A8W8LCK8"/>
<keyword evidence="3" id="KW-1185">Reference proteome</keyword>
<evidence type="ECO:0000313" key="2">
    <source>
        <dbReference type="EnsemblMetazoa" id="G2765.1:cds"/>
    </source>
</evidence>
<sequence>MPKRKVREAPPAPRAKPRDRKRVATDSSGSDGPQHSVDLVDLSGPQHSANLVDFSTSPNLTRETMSTQKQPPALNREQLDEVTRAVIAAMSNCRAETSHPQNEMTQDASAEYPGQTAFQHPGALSYLECSQPRPPMLDLPYLSVPEPPKQPTTLDLSSIAHSPTDAIHHFSLVPDSAQGCMEGWEEASSLEELGNDLFLYRLQQALQIFLSDPTVFASPRVGEEGPWLRYD</sequence>
<proteinExistence type="predicted"/>
<dbReference type="EnsemblMetazoa" id="G2765.1">
    <property type="protein sequence ID" value="G2765.1:cds"/>
    <property type="gene ID" value="G2765"/>
</dbReference>
<feature type="region of interest" description="Disordered" evidence="1">
    <location>
        <begin position="1"/>
        <end position="74"/>
    </location>
</feature>
<evidence type="ECO:0000256" key="1">
    <source>
        <dbReference type="SAM" id="MobiDB-lite"/>
    </source>
</evidence>
<feature type="compositionally biased region" description="Polar residues" evidence="1">
    <location>
        <begin position="45"/>
        <end position="70"/>
    </location>
</feature>
<accession>A0A8W8LCK8</accession>
<reference evidence="2" key="1">
    <citation type="submission" date="2022-08" db="UniProtKB">
        <authorList>
            <consortium name="EnsemblMetazoa"/>
        </authorList>
    </citation>
    <scope>IDENTIFICATION</scope>
    <source>
        <strain evidence="2">05x7-T-G4-1.051#20</strain>
    </source>
</reference>
<organism evidence="2 3">
    <name type="scientific">Magallana gigas</name>
    <name type="common">Pacific oyster</name>
    <name type="synonym">Crassostrea gigas</name>
    <dbReference type="NCBI Taxonomy" id="29159"/>
    <lineage>
        <taxon>Eukaryota</taxon>
        <taxon>Metazoa</taxon>
        <taxon>Spiralia</taxon>
        <taxon>Lophotrochozoa</taxon>
        <taxon>Mollusca</taxon>
        <taxon>Bivalvia</taxon>
        <taxon>Autobranchia</taxon>
        <taxon>Pteriomorphia</taxon>
        <taxon>Ostreida</taxon>
        <taxon>Ostreoidea</taxon>
        <taxon>Ostreidae</taxon>
        <taxon>Magallana</taxon>
    </lineage>
</organism>
<name>A0A8W8LCK8_MAGGI</name>